<proteinExistence type="predicted"/>
<comment type="caution">
    <text evidence="1">The sequence shown here is derived from an EMBL/GenBank/DDBJ whole genome shotgun (WGS) entry which is preliminary data.</text>
</comment>
<evidence type="ECO:0000313" key="2">
    <source>
        <dbReference type="Proteomes" id="UP001497382"/>
    </source>
</evidence>
<sequence>MKGIKQHGSRKCFSKLRQIRYLGLAKRMKINELRTTRILFLSCQNYTDHSNISPVQ</sequence>
<evidence type="ECO:0000313" key="1">
    <source>
        <dbReference type="EMBL" id="CAL1294524.1"/>
    </source>
</evidence>
<accession>A0AAV2BFX7</accession>
<reference evidence="1 2" key="1">
    <citation type="submission" date="2024-04" db="EMBL/GenBank/DDBJ databases">
        <authorList>
            <person name="Rising A."/>
            <person name="Reimegard J."/>
            <person name="Sonavane S."/>
            <person name="Akerstrom W."/>
            <person name="Nylinder S."/>
            <person name="Hedman E."/>
            <person name="Kallberg Y."/>
        </authorList>
    </citation>
    <scope>NUCLEOTIDE SEQUENCE [LARGE SCALE GENOMIC DNA]</scope>
</reference>
<keyword evidence="2" id="KW-1185">Reference proteome</keyword>
<dbReference type="EMBL" id="CAXIEN010000348">
    <property type="protein sequence ID" value="CAL1294524.1"/>
    <property type="molecule type" value="Genomic_DNA"/>
</dbReference>
<name>A0AAV2BFX7_9ARAC</name>
<organism evidence="1 2">
    <name type="scientific">Larinioides sclopetarius</name>
    <dbReference type="NCBI Taxonomy" id="280406"/>
    <lineage>
        <taxon>Eukaryota</taxon>
        <taxon>Metazoa</taxon>
        <taxon>Ecdysozoa</taxon>
        <taxon>Arthropoda</taxon>
        <taxon>Chelicerata</taxon>
        <taxon>Arachnida</taxon>
        <taxon>Araneae</taxon>
        <taxon>Araneomorphae</taxon>
        <taxon>Entelegynae</taxon>
        <taxon>Araneoidea</taxon>
        <taxon>Araneidae</taxon>
        <taxon>Larinioides</taxon>
    </lineage>
</organism>
<gene>
    <name evidence="1" type="ORF">LARSCL_LOCUS18752</name>
</gene>
<protein>
    <submittedName>
        <fullName evidence="1">Uncharacterized protein</fullName>
    </submittedName>
</protein>
<dbReference type="Proteomes" id="UP001497382">
    <property type="component" value="Unassembled WGS sequence"/>
</dbReference>
<dbReference type="AlphaFoldDB" id="A0AAV2BFX7"/>